<evidence type="ECO:0000313" key="2">
    <source>
        <dbReference type="Proteomes" id="UP001555826"/>
    </source>
</evidence>
<evidence type="ECO:0000313" key="1">
    <source>
        <dbReference type="EMBL" id="MEW9267732.1"/>
    </source>
</evidence>
<dbReference type="GO" id="GO:0005524">
    <property type="term" value="F:ATP binding"/>
    <property type="evidence" value="ECO:0007669"/>
    <property type="project" value="UniProtKB-KW"/>
</dbReference>
<sequence>MDGDAWTQTCAGPGRGAIVRAVTHGATAGPIDGSRGCLVLSGVPGAGKSTVAGLVADALPRSAVVAADAVAMMVRSGWVGPVDEPAEEARTQLVLRARNVCLLAGSFSEAGFFPVVDHVVADAVMAEAMVQWLTPAPVWFVTLAPDLATAGRRNTRRPSTEQVEYDVSGLHATIAGELSALGWYFDTTHLDAESTARAILAEAPRRAQVSSKNRP</sequence>
<dbReference type="Pfam" id="PF07931">
    <property type="entry name" value="CPT"/>
    <property type="match status" value="1"/>
</dbReference>
<dbReference type="RefSeq" id="WP_367641192.1">
    <property type="nucleotide sequence ID" value="NZ_JBFNQN010000022.1"/>
</dbReference>
<dbReference type="Gene3D" id="3.40.50.300">
    <property type="entry name" value="P-loop containing nucleotide triphosphate hydrolases"/>
    <property type="match status" value="1"/>
</dbReference>
<name>A0ABV3PER4_9ACTN</name>
<accession>A0ABV3PER4</accession>
<proteinExistence type="predicted"/>
<comment type="caution">
    <text evidence="1">The sequence shown here is derived from an EMBL/GenBank/DDBJ whole genome shotgun (WGS) entry which is preliminary data.</text>
</comment>
<organism evidence="1 2">
    <name type="scientific">Kineococcus endophyticus</name>
    <dbReference type="NCBI Taxonomy" id="1181883"/>
    <lineage>
        <taxon>Bacteria</taxon>
        <taxon>Bacillati</taxon>
        <taxon>Actinomycetota</taxon>
        <taxon>Actinomycetes</taxon>
        <taxon>Kineosporiales</taxon>
        <taxon>Kineosporiaceae</taxon>
        <taxon>Kineococcus</taxon>
    </lineage>
</organism>
<protein>
    <submittedName>
        <fullName evidence="1">ATP-binding protein</fullName>
    </submittedName>
</protein>
<keyword evidence="1" id="KW-0547">Nucleotide-binding</keyword>
<keyword evidence="2" id="KW-1185">Reference proteome</keyword>
<reference evidence="1 2" key="1">
    <citation type="submission" date="2024-07" db="EMBL/GenBank/DDBJ databases">
        <authorList>
            <person name="Thanompreechachai J."/>
            <person name="Duangmal K."/>
        </authorList>
    </citation>
    <scope>NUCLEOTIDE SEQUENCE [LARGE SCALE GENOMIC DNA]</scope>
    <source>
        <strain evidence="1 2">KCTC 19886</strain>
    </source>
</reference>
<gene>
    <name evidence="1" type="ORF">AB1207_23565</name>
</gene>
<dbReference type="Proteomes" id="UP001555826">
    <property type="component" value="Unassembled WGS sequence"/>
</dbReference>
<keyword evidence="1" id="KW-0067">ATP-binding</keyword>
<dbReference type="InterPro" id="IPR027417">
    <property type="entry name" value="P-loop_NTPase"/>
</dbReference>
<dbReference type="EMBL" id="JBFNQN010000022">
    <property type="protein sequence ID" value="MEW9267732.1"/>
    <property type="molecule type" value="Genomic_DNA"/>
</dbReference>
<dbReference type="SUPFAM" id="SSF52540">
    <property type="entry name" value="P-loop containing nucleoside triphosphate hydrolases"/>
    <property type="match status" value="1"/>
</dbReference>